<evidence type="ECO:0000313" key="2">
    <source>
        <dbReference type="Ensembl" id="ENSCJPP00005023788.1"/>
    </source>
</evidence>
<dbReference type="Proteomes" id="UP000694412">
    <property type="component" value="Chromosome 14"/>
</dbReference>
<dbReference type="AlphaFoldDB" id="A0A8C2U7S6"/>
<sequence length="179" mass="18804">MAQNGRAEPPPFPLSSHPRYGRILSTALSGCSTPPAGPAEKFWSGPRVPAVTAGAGQQITKLPNGLIIASLENFSPTTTNLGAAHLLRLASPLVRAASQSLLLQGAVLCKSWTRCRHTGLLVVGCQCRKTPSLRAVLCCGAVLSVVSLHTSLCVCLITYLMCVCLTAHLMCVCTPVLWG</sequence>
<keyword evidence="3" id="KW-1185">Reference proteome</keyword>
<dbReference type="Ensembl" id="ENSCJPT00005032521.1">
    <property type="protein sequence ID" value="ENSCJPP00005023788.1"/>
    <property type="gene ID" value="ENSCJPG00005018803.1"/>
</dbReference>
<evidence type="ECO:0000313" key="3">
    <source>
        <dbReference type="Proteomes" id="UP000694412"/>
    </source>
</evidence>
<reference evidence="2" key="3">
    <citation type="submission" date="2025-09" db="UniProtKB">
        <authorList>
            <consortium name="Ensembl"/>
        </authorList>
    </citation>
    <scope>IDENTIFICATION</scope>
</reference>
<evidence type="ECO:0000256" key="1">
    <source>
        <dbReference type="SAM" id="Phobius"/>
    </source>
</evidence>
<keyword evidence="1" id="KW-0812">Transmembrane</keyword>
<reference evidence="2" key="2">
    <citation type="submission" date="2025-08" db="UniProtKB">
        <authorList>
            <consortium name="Ensembl"/>
        </authorList>
    </citation>
    <scope>IDENTIFICATION</scope>
</reference>
<keyword evidence="1" id="KW-1133">Transmembrane helix</keyword>
<proteinExistence type="predicted"/>
<feature type="transmembrane region" description="Helical" evidence="1">
    <location>
        <begin position="156"/>
        <end position="178"/>
    </location>
</feature>
<name>A0A8C2U7S6_COTJA</name>
<organism evidence="2 3">
    <name type="scientific">Coturnix japonica</name>
    <name type="common">Japanese quail</name>
    <name type="synonym">Coturnix coturnix japonica</name>
    <dbReference type="NCBI Taxonomy" id="93934"/>
    <lineage>
        <taxon>Eukaryota</taxon>
        <taxon>Metazoa</taxon>
        <taxon>Chordata</taxon>
        <taxon>Craniata</taxon>
        <taxon>Vertebrata</taxon>
        <taxon>Euteleostomi</taxon>
        <taxon>Archelosauria</taxon>
        <taxon>Archosauria</taxon>
        <taxon>Dinosauria</taxon>
        <taxon>Saurischia</taxon>
        <taxon>Theropoda</taxon>
        <taxon>Coelurosauria</taxon>
        <taxon>Aves</taxon>
        <taxon>Neognathae</taxon>
        <taxon>Galloanserae</taxon>
        <taxon>Galliformes</taxon>
        <taxon>Phasianidae</taxon>
        <taxon>Perdicinae</taxon>
        <taxon>Coturnix</taxon>
    </lineage>
</organism>
<protein>
    <submittedName>
        <fullName evidence="2">Uncharacterized protein</fullName>
    </submittedName>
</protein>
<accession>A0A8C2U7S6</accession>
<keyword evidence="1" id="KW-0472">Membrane</keyword>
<reference evidence="2" key="1">
    <citation type="submission" date="2015-11" db="EMBL/GenBank/DDBJ databases">
        <authorList>
            <consortium name="International Coturnix japonica Genome Analysis Consortium"/>
            <person name="Warren W."/>
            <person name="Burt D.W."/>
            <person name="Antin P.B."/>
            <person name="Lanford R."/>
            <person name="Gros J."/>
            <person name="Wilson R.K."/>
        </authorList>
    </citation>
    <scope>NUCLEOTIDE SEQUENCE [LARGE SCALE GENOMIC DNA]</scope>
</reference>